<protein>
    <submittedName>
        <fullName evidence="2">Uncharacterized protein</fullName>
    </submittedName>
</protein>
<feature type="compositionally biased region" description="Acidic residues" evidence="1">
    <location>
        <begin position="8"/>
        <end position="17"/>
    </location>
</feature>
<dbReference type="EMBL" id="FNPZ01000003">
    <property type="protein sequence ID" value="SDZ30477.1"/>
    <property type="molecule type" value="Genomic_DNA"/>
</dbReference>
<sequence>MTNQDDQPSIDEVELPESGEATFWRDGVQHTIRADGSEDDEPTYTLHAEEALIAHISRREGKWIGATVEPSRQVVSDSDWRQVVIDVTD</sequence>
<dbReference type="Proteomes" id="UP000198891">
    <property type="component" value="Unassembled WGS sequence"/>
</dbReference>
<dbReference type="OrthoDB" id="5118377at2"/>
<dbReference type="STRING" id="381665.SAMN05216554_3160"/>
<evidence type="ECO:0000313" key="3">
    <source>
        <dbReference type="Proteomes" id="UP000198891"/>
    </source>
</evidence>
<proteinExistence type="predicted"/>
<reference evidence="2 3" key="1">
    <citation type="submission" date="2016-10" db="EMBL/GenBank/DDBJ databases">
        <authorList>
            <person name="de Groot N.N."/>
        </authorList>
    </citation>
    <scope>NUCLEOTIDE SEQUENCE [LARGE SCALE GENOMIC DNA]</scope>
    <source>
        <strain evidence="2 3">CGMCC 4.3491</strain>
    </source>
</reference>
<accession>A0A1H3RXV6</accession>
<gene>
    <name evidence="2" type="ORF">SAMN05216554_3160</name>
</gene>
<feature type="region of interest" description="Disordered" evidence="1">
    <location>
        <begin position="1"/>
        <end position="20"/>
    </location>
</feature>
<keyword evidence="3" id="KW-1185">Reference proteome</keyword>
<organism evidence="2 3">
    <name type="scientific">Herbiconiux ginsengi</name>
    <dbReference type="NCBI Taxonomy" id="381665"/>
    <lineage>
        <taxon>Bacteria</taxon>
        <taxon>Bacillati</taxon>
        <taxon>Actinomycetota</taxon>
        <taxon>Actinomycetes</taxon>
        <taxon>Micrococcales</taxon>
        <taxon>Microbacteriaceae</taxon>
        <taxon>Herbiconiux</taxon>
    </lineage>
</organism>
<evidence type="ECO:0000313" key="2">
    <source>
        <dbReference type="EMBL" id="SDZ30477.1"/>
    </source>
</evidence>
<dbReference type="RefSeq" id="WP_092555468.1">
    <property type="nucleotide sequence ID" value="NZ_FNPZ01000003.1"/>
</dbReference>
<evidence type="ECO:0000256" key="1">
    <source>
        <dbReference type="SAM" id="MobiDB-lite"/>
    </source>
</evidence>
<dbReference type="AlphaFoldDB" id="A0A1H3RXV6"/>
<name>A0A1H3RXV6_9MICO</name>